<dbReference type="InParanoid" id="A0A1J7IW00"/>
<keyword evidence="2" id="KW-1185">Reference proteome</keyword>
<proteinExistence type="predicted"/>
<dbReference type="OrthoDB" id="4579997at2759"/>
<protein>
    <submittedName>
        <fullName evidence="1">Uncharacterized protein</fullName>
    </submittedName>
</protein>
<reference evidence="1 2" key="1">
    <citation type="submission" date="2016-10" db="EMBL/GenBank/DDBJ databases">
        <title>Draft genome sequence of Coniochaeta ligniaria NRRL30616, a lignocellulolytic fungus for bioabatement of inhibitors in plant biomass hydrolysates.</title>
        <authorList>
            <consortium name="DOE Joint Genome Institute"/>
            <person name="Jimenez D.J."/>
            <person name="Hector R.E."/>
            <person name="Riley R."/>
            <person name="Sun H."/>
            <person name="Grigoriev I.V."/>
            <person name="Van Elsas J.D."/>
            <person name="Nichols N.N."/>
        </authorList>
    </citation>
    <scope>NUCLEOTIDE SEQUENCE [LARGE SCALE GENOMIC DNA]</scope>
    <source>
        <strain evidence="1 2">NRRL 30616</strain>
    </source>
</reference>
<name>A0A1J7IW00_9PEZI</name>
<dbReference type="AlphaFoldDB" id="A0A1J7IW00"/>
<dbReference type="EMBL" id="KV875095">
    <property type="protein sequence ID" value="OIW31670.1"/>
    <property type="molecule type" value="Genomic_DNA"/>
</dbReference>
<organism evidence="1 2">
    <name type="scientific">Coniochaeta ligniaria NRRL 30616</name>
    <dbReference type="NCBI Taxonomy" id="1408157"/>
    <lineage>
        <taxon>Eukaryota</taxon>
        <taxon>Fungi</taxon>
        <taxon>Dikarya</taxon>
        <taxon>Ascomycota</taxon>
        <taxon>Pezizomycotina</taxon>
        <taxon>Sordariomycetes</taxon>
        <taxon>Sordariomycetidae</taxon>
        <taxon>Coniochaetales</taxon>
        <taxon>Coniochaetaceae</taxon>
        <taxon>Coniochaeta</taxon>
    </lineage>
</organism>
<gene>
    <name evidence="1" type="ORF">CONLIGDRAFT_234729</name>
</gene>
<dbReference type="STRING" id="1408157.A0A1J7IW00"/>
<evidence type="ECO:0000313" key="1">
    <source>
        <dbReference type="EMBL" id="OIW31670.1"/>
    </source>
</evidence>
<dbReference type="Proteomes" id="UP000182658">
    <property type="component" value="Unassembled WGS sequence"/>
</dbReference>
<accession>A0A1J7IW00</accession>
<sequence>MIGPQPAVNFGTFTKSTSLSLTQLRANGTISGTDVVKMLLSAPHLKELALDCYLDVDDPGSTRERWNPINFVHDLCQLYGESGGAPLKLRRLQLGPHTQLFGMRHMWLLHAALGEMDGVLTIDDIPAAHDQPTALYLEKLCDLSALEELSVGNSLHNFYVSIYEPAYSFMRLLARGFAWETFTKERAPRLRRLWVTQLDDDVFDWMQDHVASSDGYGEQMAISYGSQVQQYGSLADLLGNGWRPKELEVDLCDDGRSRKQSIDHIVACGSQLEGLTLVPLLSDADDECKVYGGLIAQLPRLKVFRLRRTVFEPYRFLNLEDLPSSFSEPDLVLLTHLVRQSSSLRYIMVGAFAWSVTRNQDGHAVKLVGMSSSEWEDIELFRPHPFLHLYDKQKPIRQKGYRVYERVPWSPRRPRDLMLPKSGRQEELTPNTPKPEYKCIWTVEFSIFVTAIQWRITTSFFTANNTLQLLVNQATHHWAAMPLAQQRNWK</sequence>
<evidence type="ECO:0000313" key="2">
    <source>
        <dbReference type="Proteomes" id="UP000182658"/>
    </source>
</evidence>